<dbReference type="PANTHER" id="PTHR18937">
    <property type="entry name" value="STRUCTURAL MAINTENANCE OF CHROMOSOMES SMC FAMILY MEMBER"/>
    <property type="match status" value="1"/>
</dbReference>
<keyword evidence="3" id="KW-0067">ATP-binding</keyword>
<feature type="region of interest" description="Disordered" evidence="6">
    <location>
        <begin position="1"/>
        <end position="39"/>
    </location>
</feature>
<dbReference type="PANTHER" id="PTHR18937:SF172">
    <property type="entry name" value="STRUCTURAL MAINTENANCE OF CHROMOSOMES PROTEIN"/>
    <property type="match status" value="1"/>
</dbReference>
<protein>
    <recommendedName>
        <fullName evidence="7">RecF/RecN/SMC N-terminal domain-containing protein</fullName>
    </recommendedName>
</protein>
<evidence type="ECO:0000313" key="9">
    <source>
        <dbReference type="Proteomes" id="UP001059596"/>
    </source>
</evidence>
<sequence>MHKANNSKGTLQRAQTGRPRAQFQVPQPTAQQQMCAQQEQEEDARKTIIGAMYSMDVIIAMHTKNAVDDDQTFFDENGLIRFSGIFNLPPVPSDCFMVNAGPRLIVVRILITNFKSFAGEVKVGPFDQSLTSIIGPNGCGKSNIIDAMMFVFGCRANRIRCSRISALIHSSSQFLNVENCSVEVHLKQIVDRADGSCEDVPSSGFVIERTAKSDNSSYYQINEKRAQLKDVAKLLAQHGVDLAHSRFLVLDSEVESIAMMKPKGQTENETGMLELLEEIVGTQCYARPMQQLTKRVDQLSDEHAVKLARCRVAELDMKALEQRFNKAVDYLKKQNEMMHTKSVRIQKILGIERTKMKQYTKEHETFGKEIETHGKGTAALRQQRAEMEAAFRKETEAYESLEKRCEQIKNRLVTAERDHTVIQMTIKATNEQRNSAVSANNRNLREDIKAEEERLKSLDEDRKKCLKQKEKLEKEADGAKSHSAEIKRQIDGITQKIFKRNIDRIDMDAKLQAAEKKLNELMGHIYEWQYQLLSLKLNEIPGDTQPQAEPLRELSEEELEAENLEALQHKQTVLEAELRATKPNLRCIKEYNEKCIVYRDLVRVLEDINAKRTELWDKYSAVRKRRYKEFIDGFHIITRKLKTAYQLLTIGGDADLELVDSMDPFNQGVNFTVRPPKKSWSRISNLSGGEKAICSLALIFALHHYKPSPLYVLDAVDASLDYKNVACVGAYIKKFMRNTQFIVISHRPNTFELGNVVLTLTSSNNCTESVTVRNHPGELSQLPGLPTKQPMNPNGQDVGETIAQDQTSPPENNENESPNSQAGPSQQVTQMGHQVDEETPSTSAQPKERIQGKARGTKRNHRKEPL</sequence>
<keyword evidence="5" id="KW-0175">Coiled coil</keyword>
<keyword evidence="2" id="KW-0547">Nucleotide-binding</keyword>
<keyword evidence="4" id="KW-0539">Nucleus</keyword>
<dbReference type="GO" id="GO:0005524">
    <property type="term" value="F:ATP binding"/>
    <property type="evidence" value="ECO:0007669"/>
    <property type="project" value="UniProtKB-KW"/>
</dbReference>
<feature type="compositionally biased region" description="Basic residues" evidence="6">
    <location>
        <begin position="855"/>
        <end position="866"/>
    </location>
</feature>
<dbReference type="EMBL" id="JAMKOV010000079">
    <property type="protein sequence ID" value="KAI8034191.1"/>
    <property type="molecule type" value="Genomic_DNA"/>
</dbReference>
<dbReference type="AlphaFoldDB" id="A0A9Q0BJI0"/>
<feature type="compositionally biased region" description="Polar residues" evidence="6">
    <location>
        <begin position="821"/>
        <end position="832"/>
    </location>
</feature>
<evidence type="ECO:0000256" key="3">
    <source>
        <dbReference type="ARBA" id="ARBA00022840"/>
    </source>
</evidence>
<dbReference type="InterPro" id="IPR027417">
    <property type="entry name" value="P-loop_NTPase"/>
</dbReference>
<feature type="domain" description="RecF/RecN/SMC N-terminal" evidence="7">
    <location>
        <begin position="106"/>
        <end position="766"/>
    </location>
</feature>
<evidence type="ECO:0000256" key="4">
    <source>
        <dbReference type="ARBA" id="ARBA00023242"/>
    </source>
</evidence>
<feature type="compositionally biased region" description="Low complexity" evidence="6">
    <location>
        <begin position="21"/>
        <end position="38"/>
    </location>
</feature>
<dbReference type="Proteomes" id="UP001059596">
    <property type="component" value="Unassembled WGS sequence"/>
</dbReference>
<accession>A0A9Q0BJI0</accession>
<proteinExistence type="predicted"/>
<evidence type="ECO:0000313" key="8">
    <source>
        <dbReference type="EMBL" id="KAI8034191.1"/>
    </source>
</evidence>
<dbReference type="GO" id="GO:0007076">
    <property type="term" value="P:mitotic chromosome condensation"/>
    <property type="evidence" value="ECO:0007669"/>
    <property type="project" value="TreeGrafter"/>
</dbReference>
<comment type="caution">
    <text evidence="8">The sequence shown here is derived from an EMBL/GenBank/DDBJ whole genome shotgun (WGS) entry which is preliminary data.</text>
</comment>
<name>A0A9Q0BJI0_9MUSC</name>
<comment type="subcellular location">
    <subcellularLocation>
        <location evidence="1">Nucleus</location>
    </subcellularLocation>
</comment>
<dbReference type="Gene3D" id="3.40.50.300">
    <property type="entry name" value="P-loop containing nucleotide triphosphate hydrolases"/>
    <property type="match status" value="2"/>
</dbReference>
<dbReference type="Pfam" id="PF02463">
    <property type="entry name" value="SMC_N"/>
    <property type="match status" value="1"/>
</dbReference>
<evidence type="ECO:0000259" key="7">
    <source>
        <dbReference type="Pfam" id="PF02463"/>
    </source>
</evidence>
<reference evidence="8" key="1">
    <citation type="journal article" date="2023" name="Genome Biol. Evol.">
        <title>Long-read-based Genome Assembly of Drosophila gunungcola Reveals Fewer Chemosensory Genes in Flower-breeding Species.</title>
        <authorList>
            <person name="Negi A."/>
            <person name="Liao B.Y."/>
            <person name="Yeh S.D."/>
        </authorList>
    </citation>
    <scope>NUCLEOTIDE SEQUENCE</scope>
    <source>
        <strain evidence="8">Sukarami</strain>
    </source>
</reference>
<feature type="region of interest" description="Disordered" evidence="6">
    <location>
        <begin position="769"/>
        <end position="866"/>
    </location>
</feature>
<keyword evidence="9" id="KW-1185">Reference proteome</keyword>
<dbReference type="InterPro" id="IPR003395">
    <property type="entry name" value="RecF/RecN/SMC_N"/>
</dbReference>
<gene>
    <name evidence="8" type="ORF">M5D96_013042</name>
</gene>
<evidence type="ECO:0000256" key="2">
    <source>
        <dbReference type="ARBA" id="ARBA00022741"/>
    </source>
</evidence>
<organism evidence="8 9">
    <name type="scientific">Drosophila gunungcola</name>
    <name type="common">fruit fly</name>
    <dbReference type="NCBI Taxonomy" id="103775"/>
    <lineage>
        <taxon>Eukaryota</taxon>
        <taxon>Metazoa</taxon>
        <taxon>Ecdysozoa</taxon>
        <taxon>Arthropoda</taxon>
        <taxon>Hexapoda</taxon>
        <taxon>Insecta</taxon>
        <taxon>Pterygota</taxon>
        <taxon>Neoptera</taxon>
        <taxon>Endopterygota</taxon>
        <taxon>Diptera</taxon>
        <taxon>Brachycera</taxon>
        <taxon>Muscomorpha</taxon>
        <taxon>Ephydroidea</taxon>
        <taxon>Drosophilidae</taxon>
        <taxon>Drosophila</taxon>
        <taxon>Sophophora</taxon>
    </lineage>
</organism>
<dbReference type="OrthoDB" id="5575062at2759"/>
<dbReference type="GO" id="GO:0000796">
    <property type="term" value="C:condensin complex"/>
    <property type="evidence" value="ECO:0007669"/>
    <property type="project" value="TreeGrafter"/>
</dbReference>
<feature type="compositionally biased region" description="Polar residues" evidence="6">
    <location>
        <begin position="1"/>
        <end position="15"/>
    </location>
</feature>
<evidence type="ECO:0000256" key="1">
    <source>
        <dbReference type="ARBA" id="ARBA00004123"/>
    </source>
</evidence>
<dbReference type="SUPFAM" id="SSF52540">
    <property type="entry name" value="P-loop containing nucleoside triphosphate hydrolases"/>
    <property type="match status" value="1"/>
</dbReference>
<evidence type="ECO:0000256" key="6">
    <source>
        <dbReference type="SAM" id="MobiDB-lite"/>
    </source>
</evidence>
<feature type="coiled-coil region" evidence="5">
    <location>
        <begin position="384"/>
        <end position="489"/>
    </location>
</feature>
<feature type="compositionally biased region" description="Low complexity" evidence="6">
    <location>
        <begin position="808"/>
        <end position="820"/>
    </location>
</feature>
<evidence type="ECO:0000256" key="5">
    <source>
        <dbReference type="SAM" id="Coils"/>
    </source>
</evidence>
<dbReference type="GO" id="GO:0005634">
    <property type="term" value="C:nucleus"/>
    <property type="evidence" value="ECO:0007669"/>
    <property type="project" value="UniProtKB-SubCell"/>
</dbReference>